<dbReference type="Gene3D" id="3.90.660.20">
    <property type="entry name" value="Protoporphyrinogen oxidase, mitochondrial, domain 2"/>
    <property type="match status" value="1"/>
</dbReference>
<dbReference type="PRINTS" id="PR00411">
    <property type="entry name" value="PNDRDTASEI"/>
</dbReference>
<protein>
    <submittedName>
        <fullName evidence="3">FAD-dependent oxidoreductase</fullName>
    </submittedName>
</protein>
<dbReference type="SUPFAM" id="SSF51905">
    <property type="entry name" value="FAD/NAD(P)-binding domain"/>
    <property type="match status" value="1"/>
</dbReference>
<gene>
    <name evidence="3" type="ORF">MRBLWS13_002242</name>
</gene>
<name>A0AAU6SCA0_9MICO</name>
<dbReference type="InterPro" id="IPR050464">
    <property type="entry name" value="Zeta_carotene_desat/Oxidored"/>
</dbReference>
<reference evidence="3" key="1">
    <citation type="submission" date="2024-04" db="EMBL/GenBank/DDBJ databases">
        <authorList>
            <person name="Roder T."/>
            <person name="Oberhansli S."/>
            <person name="Kreuzer M."/>
        </authorList>
    </citation>
    <scope>NUCLEOTIDE SEQUENCE</scope>
    <source>
        <strain evidence="3">LWS13-1.2</strain>
    </source>
</reference>
<evidence type="ECO:0000313" key="3">
    <source>
        <dbReference type="EMBL" id="WZO34580.1"/>
    </source>
</evidence>
<sequence length="525" mass="53556">MTVPTPSPDAAGASPRAAGRVGPAAEPLQDLVDHARHTRVVVIGGGIAGLVAAWECAKVGMGVTLVEASDRLGGTIDSARIGDHELETGVTCWSTRGGAVRRLVDEVLPGAAIVTPRDEREWIAGLVKGGAAPLPTEQVLGIPANPWDEDVRRLIGWDGTWRAYLDRLRPPLTIGAQRSLGRLVQSRMGAKVRERLVAPLTVDRFGLDPDDVDVEIAAPGLSNALTRTGWLGGAVADVRVGASGAAIEGLDGGMPQLVAALAERLAERGVVLHTNARASSLVRSGETWTVGLAAQTAAAPTSSAATSAEPDQALPGDLPADAVVIATGEAAARALVAPALGAPEFADVPPAGIAREVVTLVVDAPELDAAPRGAHVHAVPGARGATGLVQETARWEWLAREVGPGRHVLRVAFGAPGVVPATAGLDDADAAALAAAEASALLGVALDADRTVGAHRGAFTLAPPASALGHRDRAAGVRAAVERAHGLATVGAWLSGSGLAQVVADAREETDRLRRRVLWGAAATE</sequence>
<dbReference type="Gene3D" id="3.50.50.60">
    <property type="entry name" value="FAD/NAD(P)-binding domain"/>
    <property type="match status" value="1"/>
</dbReference>
<evidence type="ECO:0000256" key="1">
    <source>
        <dbReference type="SAM" id="MobiDB-lite"/>
    </source>
</evidence>
<accession>A0AAU6SCA0</accession>
<feature type="domain" description="Amine oxidase" evidence="2">
    <location>
        <begin position="47"/>
        <end position="479"/>
    </location>
</feature>
<proteinExistence type="predicted"/>
<dbReference type="AlphaFoldDB" id="A0AAU6SCA0"/>
<evidence type="ECO:0000259" key="2">
    <source>
        <dbReference type="Pfam" id="PF01593"/>
    </source>
</evidence>
<dbReference type="Gene3D" id="1.10.3110.10">
    <property type="entry name" value="protoporphyrinogen ix oxidase, domain 3"/>
    <property type="match status" value="1"/>
</dbReference>
<dbReference type="PANTHER" id="PTHR42923">
    <property type="entry name" value="PROTOPORPHYRINOGEN OXIDASE"/>
    <property type="match status" value="1"/>
</dbReference>
<dbReference type="EMBL" id="CP151632">
    <property type="protein sequence ID" value="WZO34580.1"/>
    <property type="molecule type" value="Genomic_DNA"/>
</dbReference>
<dbReference type="RefSeq" id="WP_349425462.1">
    <property type="nucleotide sequence ID" value="NZ_CP151632.1"/>
</dbReference>
<dbReference type="InterPro" id="IPR036188">
    <property type="entry name" value="FAD/NAD-bd_sf"/>
</dbReference>
<dbReference type="GO" id="GO:0016491">
    <property type="term" value="F:oxidoreductase activity"/>
    <property type="evidence" value="ECO:0007669"/>
    <property type="project" value="InterPro"/>
</dbReference>
<organism evidence="3">
    <name type="scientific">Microbacterium sp. LWS13-1.2</name>
    <dbReference type="NCBI Taxonomy" id="3135264"/>
    <lineage>
        <taxon>Bacteria</taxon>
        <taxon>Bacillati</taxon>
        <taxon>Actinomycetota</taxon>
        <taxon>Actinomycetes</taxon>
        <taxon>Micrococcales</taxon>
        <taxon>Microbacteriaceae</taxon>
        <taxon>Microbacterium</taxon>
    </lineage>
</organism>
<feature type="region of interest" description="Disordered" evidence="1">
    <location>
        <begin position="1"/>
        <end position="23"/>
    </location>
</feature>
<dbReference type="InterPro" id="IPR002937">
    <property type="entry name" value="Amino_oxidase"/>
</dbReference>
<dbReference type="Pfam" id="PF01593">
    <property type="entry name" value="Amino_oxidase"/>
    <property type="match status" value="1"/>
</dbReference>